<evidence type="ECO:0000313" key="3">
    <source>
        <dbReference type="Proteomes" id="UP001194414"/>
    </source>
</evidence>
<dbReference type="RefSeq" id="WP_023488567.1">
    <property type="nucleotide sequence ID" value="NZ_CABMHY010000029.1"/>
</dbReference>
<organism evidence="1 3">
    <name type="scientific">Lactobacillus crispatus</name>
    <dbReference type="NCBI Taxonomy" id="47770"/>
    <lineage>
        <taxon>Bacteria</taxon>
        <taxon>Bacillati</taxon>
        <taxon>Bacillota</taxon>
        <taxon>Bacilli</taxon>
        <taxon>Lactobacillales</taxon>
        <taxon>Lactobacillaceae</taxon>
        <taxon>Lactobacillus</taxon>
    </lineage>
</organism>
<evidence type="ECO:0000313" key="1">
    <source>
        <dbReference type="EMBL" id="MBI1707919.1"/>
    </source>
</evidence>
<evidence type="ECO:0000313" key="2">
    <source>
        <dbReference type="EMBL" id="MDK6502394.1"/>
    </source>
</evidence>
<dbReference type="EMBL" id="JACCPP010000013">
    <property type="protein sequence ID" value="MBI1707919.1"/>
    <property type="molecule type" value="Genomic_DNA"/>
</dbReference>
<gene>
    <name evidence="1" type="ORF">HYQ56_0899</name>
    <name evidence="2" type="ORF">QP235_04160</name>
</gene>
<dbReference type="EMBL" id="JASOGN010000011">
    <property type="protein sequence ID" value="MDK6502394.1"/>
    <property type="molecule type" value="Genomic_DNA"/>
</dbReference>
<reference evidence="2" key="2">
    <citation type="submission" date="2023-05" db="EMBL/GenBank/DDBJ databases">
        <title>Cataloging the Phylogenetic Diversity of Human Bladder Bacteria.</title>
        <authorList>
            <person name="Du J."/>
        </authorList>
    </citation>
    <scope>NUCLEOTIDE SEQUENCE</scope>
    <source>
        <strain evidence="2">UMB9226</strain>
    </source>
</reference>
<comment type="caution">
    <text evidence="1">The sequence shown here is derived from an EMBL/GenBank/DDBJ whole genome shotgun (WGS) entry which is preliminary data.</text>
</comment>
<dbReference type="AlphaFoldDB" id="A0AAW4DTI2"/>
<reference evidence="1" key="1">
    <citation type="submission" date="2020-07" db="EMBL/GenBank/DDBJ databases">
        <title>Comparative genomics analyses of Lactobacillus crispatus isolated from different ecological niches.</title>
        <authorList>
            <person name="Mancino W."/>
            <person name="Mancabelli L."/>
            <person name="Lugli G.A."/>
            <person name="Milani C."/>
            <person name="Viappiani A."/>
            <person name="Anzalone R."/>
            <person name="Longhi G."/>
            <person name="Ventura M."/>
            <person name="Turroni F."/>
        </authorList>
    </citation>
    <scope>NUCLEOTIDE SEQUENCE</scope>
    <source>
        <strain evidence="1">LB65</strain>
    </source>
</reference>
<accession>A0AAW4DTI2</accession>
<dbReference type="Proteomes" id="UP001194414">
    <property type="component" value="Unassembled WGS sequence"/>
</dbReference>
<sequence length="90" mass="10211">MPDIFAENFNQFKRLKISSNSIELVNLFNEGKLDAIVINSDFFTQIQGSAIETQITNESFAILFRKNNALIASQNSISLNDLKNKNRKSK</sequence>
<proteinExistence type="predicted"/>
<protein>
    <submittedName>
        <fullName evidence="1">Transcriptional regulator</fullName>
    </submittedName>
</protein>
<name>A0AAW4DTI2_9LACO</name>
<dbReference type="Proteomes" id="UP001230300">
    <property type="component" value="Unassembled WGS sequence"/>
</dbReference>